<evidence type="ECO:0000259" key="7">
    <source>
        <dbReference type="PROSITE" id="PS50262"/>
    </source>
</evidence>
<feature type="transmembrane region" description="Helical" evidence="6">
    <location>
        <begin position="292"/>
        <end position="317"/>
    </location>
</feature>
<sequence>MRLAAYGARANNSSECQPRKNRSVVLKIITNIAQIQNQSPFDIKIMVTYSKYLEEFEFKFLRYRALMPLLAAYGARVNNSSDSVVLNKIENSNFLVYTSKKSYAAASLFALLCAIPFTHRVLTYEVGAWTSYYVAFFHAHVELYFGNSCIGIGVVMLLALTVERFISVCYPAQARNICGGTRRANITVIIIPLSIFILYSPYLFLTWVTSCIDQSGNLLYIKDNNEGLTESTWFMVYKLLLEIVLKLIPSIILFILNIRIIRTYRAVCKRRREMTNKVSSDIKHQYLEEQRLLFLLGGTSTLFFICMTPMIILSVSIHWTQKNSYAFEIFRATANVLEVTNFAVTFYVYCIFSKDFRETFLRSLHSIKDSTLGPSKLKKNSMAERTILRTTQTPADV</sequence>
<feature type="transmembrane region" description="Helical" evidence="6">
    <location>
        <begin position="329"/>
        <end position="352"/>
    </location>
</feature>
<keyword evidence="5 6" id="KW-0472">Membrane</keyword>
<dbReference type="InterPro" id="IPR000276">
    <property type="entry name" value="GPCR_Rhodpsn"/>
</dbReference>
<protein>
    <recommendedName>
        <fullName evidence="7">G-protein coupled receptors family 1 profile domain-containing protein</fullName>
    </recommendedName>
</protein>
<comment type="similarity">
    <text evidence="2">Belongs to the G-protein coupled receptor 1 family.</text>
</comment>
<evidence type="ECO:0000256" key="2">
    <source>
        <dbReference type="ARBA" id="ARBA00010663"/>
    </source>
</evidence>
<dbReference type="Pfam" id="PF00001">
    <property type="entry name" value="7tm_1"/>
    <property type="match status" value="1"/>
</dbReference>
<reference evidence="8 9" key="1">
    <citation type="submission" date="2024-05" db="EMBL/GenBank/DDBJ databases">
        <authorList>
            <person name="Wallberg A."/>
        </authorList>
    </citation>
    <scope>NUCLEOTIDE SEQUENCE [LARGE SCALE GENOMIC DNA]</scope>
</reference>
<keyword evidence="3 6" id="KW-0812">Transmembrane</keyword>
<feature type="transmembrane region" description="Helical" evidence="6">
    <location>
        <begin position="143"/>
        <end position="162"/>
    </location>
</feature>
<dbReference type="AlphaFoldDB" id="A0AAV2RML4"/>
<dbReference type="PANTHER" id="PTHR47760">
    <property type="entry name" value="G-PROTEIN COUPLED RECEPTOR B0563.6-LIKE PROTEIN-RELATED"/>
    <property type="match status" value="1"/>
</dbReference>
<feature type="transmembrane region" description="Helical" evidence="6">
    <location>
        <begin position="243"/>
        <end position="261"/>
    </location>
</feature>
<dbReference type="InterPro" id="IPR017452">
    <property type="entry name" value="GPCR_Rhodpsn_7TM"/>
</dbReference>
<dbReference type="SUPFAM" id="SSF81321">
    <property type="entry name" value="Family A G protein-coupled receptor-like"/>
    <property type="match status" value="1"/>
</dbReference>
<comment type="subcellular location">
    <subcellularLocation>
        <location evidence="1">Membrane</location>
    </subcellularLocation>
</comment>
<dbReference type="EMBL" id="CAXKWB010025871">
    <property type="protein sequence ID" value="CAL4128927.1"/>
    <property type="molecule type" value="Genomic_DNA"/>
</dbReference>
<evidence type="ECO:0000313" key="8">
    <source>
        <dbReference type="EMBL" id="CAL4128927.1"/>
    </source>
</evidence>
<comment type="caution">
    <text evidence="8">The sequence shown here is derived from an EMBL/GenBank/DDBJ whole genome shotgun (WGS) entry which is preliminary data.</text>
</comment>
<name>A0AAV2RML4_MEGNR</name>
<proteinExistence type="inferred from homology"/>
<dbReference type="Proteomes" id="UP001497623">
    <property type="component" value="Unassembled WGS sequence"/>
</dbReference>
<evidence type="ECO:0000256" key="4">
    <source>
        <dbReference type="ARBA" id="ARBA00022989"/>
    </source>
</evidence>
<evidence type="ECO:0000256" key="6">
    <source>
        <dbReference type="SAM" id="Phobius"/>
    </source>
</evidence>
<dbReference type="Gene3D" id="1.20.1070.10">
    <property type="entry name" value="Rhodopsin 7-helix transmembrane proteins"/>
    <property type="match status" value="1"/>
</dbReference>
<feature type="transmembrane region" description="Helical" evidence="6">
    <location>
        <begin position="183"/>
        <end position="205"/>
    </location>
</feature>
<keyword evidence="9" id="KW-1185">Reference proteome</keyword>
<dbReference type="CDD" id="cd14978">
    <property type="entry name" value="7tmA_FMRFamide_R-like"/>
    <property type="match status" value="1"/>
</dbReference>
<feature type="domain" description="G-protein coupled receptors family 1 profile" evidence="7">
    <location>
        <begin position="78"/>
        <end position="349"/>
    </location>
</feature>
<keyword evidence="4 6" id="KW-1133">Transmembrane helix</keyword>
<dbReference type="InterPro" id="IPR053093">
    <property type="entry name" value="GPCR-like"/>
</dbReference>
<dbReference type="PANTHER" id="PTHR47760:SF1">
    <property type="entry name" value="G-PROTEIN COUPLED RECEPTORS FAMILY 1 PROFILE DOMAIN-CONTAINING PROTEIN"/>
    <property type="match status" value="1"/>
</dbReference>
<evidence type="ECO:0000313" key="9">
    <source>
        <dbReference type="Proteomes" id="UP001497623"/>
    </source>
</evidence>
<feature type="transmembrane region" description="Helical" evidence="6">
    <location>
        <begin position="103"/>
        <end position="123"/>
    </location>
</feature>
<feature type="non-terminal residue" evidence="8">
    <location>
        <position position="397"/>
    </location>
</feature>
<dbReference type="GO" id="GO:0004930">
    <property type="term" value="F:G protein-coupled receptor activity"/>
    <property type="evidence" value="ECO:0007669"/>
    <property type="project" value="InterPro"/>
</dbReference>
<dbReference type="GO" id="GO:0016020">
    <property type="term" value="C:membrane"/>
    <property type="evidence" value="ECO:0007669"/>
    <property type="project" value="UniProtKB-SubCell"/>
</dbReference>
<dbReference type="PROSITE" id="PS00237">
    <property type="entry name" value="G_PROTEIN_RECEP_F1_1"/>
    <property type="match status" value="1"/>
</dbReference>
<gene>
    <name evidence="8" type="ORF">MNOR_LOCUS26221</name>
</gene>
<organism evidence="8 9">
    <name type="scientific">Meganyctiphanes norvegica</name>
    <name type="common">Northern krill</name>
    <name type="synonym">Thysanopoda norvegica</name>
    <dbReference type="NCBI Taxonomy" id="48144"/>
    <lineage>
        <taxon>Eukaryota</taxon>
        <taxon>Metazoa</taxon>
        <taxon>Ecdysozoa</taxon>
        <taxon>Arthropoda</taxon>
        <taxon>Crustacea</taxon>
        <taxon>Multicrustacea</taxon>
        <taxon>Malacostraca</taxon>
        <taxon>Eumalacostraca</taxon>
        <taxon>Eucarida</taxon>
        <taxon>Euphausiacea</taxon>
        <taxon>Euphausiidae</taxon>
        <taxon>Meganyctiphanes</taxon>
    </lineage>
</organism>
<evidence type="ECO:0000256" key="1">
    <source>
        <dbReference type="ARBA" id="ARBA00004370"/>
    </source>
</evidence>
<dbReference type="PROSITE" id="PS50262">
    <property type="entry name" value="G_PROTEIN_RECEP_F1_2"/>
    <property type="match status" value="1"/>
</dbReference>
<evidence type="ECO:0000256" key="5">
    <source>
        <dbReference type="ARBA" id="ARBA00023136"/>
    </source>
</evidence>
<accession>A0AAV2RML4</accession>
<evidence type="ECO:0000256" key="3">
    <source>
        <dbReference type="ARBA" id="ARBA00022692"/>
    </source>
</evidence>